<dbReference type="Gene3D" id="3.40.50.720">
    <property type="entry name" value="NAD(P)-binding Rossmann-like Domain"/>
    <property type="match status" value="1"/>
</dbReference>
<dbReference type="InterPro" id="IPR033640">
    <property type="entry name" value="FAR_C"/>
</dbReference>
<dbReference type="GO" id="GO:0080019">
    <property type="term" value="F:alcohol-forming very long-chain fatty acyl-CoA reductase activity"/>
    <property type="evidence" value="ECO:0007669"/>
    <property type="project" value="InterPro"/>
</dbReference>
<keyword evidence="1" id="KW-0472">Membrane</keyword>
<dbReference type="PANTHER" id="PTHR11011:SF116">
    <property type="entry name" value="FATTY ACYL-COA REDUCTASE CG5065-RELATED"/>
    <property type="match status" value="1"/>
</dbReference>
<dbReference type="GO" id="GO:0005777">
    <property type="term" value="C:peroxisome"/>
    <property type="evidence" value="ECO:0007669"/>
    <property type="project" value="TreeGrafter"/>
</dbReference>
<feature type="transmembrane region" description="Helical" evidence="1">
    <location>
        <begin position="104"/>
        <end position="123"/>
    </location>
</feature>
<name>A0A7R9Q9I9_9ACAR</name>
<dbReference type="PANTHER" id="PTHR11011">
    <property type="entry name" value="MALE STERILITY PROTEIN 2-RELATED"/>
    <property type="match status" value="1"/>
</dbReference>
<feature type="domain" description="Fatty acyl-CoA reductase C-terminal" evidence="2">
    <location>
        <begin position="108"/>
        <end position="196"/>
    </location>
</feature>
<protein>
    <recommendedName>
        <fullName evidence="2">Fatty acyl-CoA reductase C-terminal domain-containing protein</fullName>
    </recommendedName>
</protein>
<dbReference type="OrthoDB" id="429813at2759"/>
<keyword evidence="1" id="KW-0812">Transmembrane</keyword>
<dbReference type="Proteomes" id="UP000759131">
    <property type="component" value="Unassembled WGS sequence"/>
</dbReference>
<evidence type="ECO:0000313" key="4">
    <source>
        <dbReference type="Proteomes" id="UP000759131"/>
    </source>
</evidence>
<reference evidence="3" key="1">
    <citation type="submission" date="2020-11" db="EMBL/GenBank/DDBJ databases">
        <authorList>
            <person name="Tran Van P."/>
        </authorList>
    </citation>
    <scope>NUCLEOTIDE SEQUENCE</scope>
</reference>
<evidence type="ECO:0000313" key="3">
    <source>
        <dbReference type="EMBL" id="CAD7637317.1"/>
    </source>
</evidence>
<sequence>SILAALGILRCVNWDYYAKTDFVPVDKVVNAMIAVGWATGNKKSSENLKVYNITSSNINPITWGQLFEYGYEGAQEAPSIRAVRPIIKPPKQSGPHPVINPLKIFFSHWMFAYFLDLIIMITGNRRIMVRITSKMHYALDVMNYFTQHQWAFKSSNMLQLYGSMSVEEQGMFNFNMSDIDWPQFAKDCHYGNRRHL</sequence>
<dbReference type="EMBL" id="OC874156">
    <property type="protein sequence ID" value="CAD7637317.1"/>
    <property type="molecule type" value="Genomic_DNA"/>
</dbReference>
<feature type="non-terminal residue" evidence="3">
    <location>
        <position position="1"/>
    </location>
</feature>
<keyword evidence="4" id="KW-1185">Reference proteome</keyword>
<feature type="non-terminal residue" evidence="3">
    <location>
        <position position="196"/>
    </location>
</feature>
<dbReference type="EMBL" id="CAJPIZ010019581">
    <property type="protein sequence ID" value="CAG2116980.1"/>
    <property type="molecule type" value="Genomic_DNA"/>
</dbReference>
<dbReference type="InterPro" id="IPR026055">
    <property type="entry name" value="FAR"/>
</dbReference>
<dbReference type="CDD" id="cd09071">
    <property type="entry name" value="FAR_C"/>
    <property type="match status" value="1"/>
</dbReference>
<dbReference type="AlphaFoldDB" id="A0A7R9Q9I9"/>
<evidence type="ECO:0000259" key="2">
    <source>
        <dbReference type="Pfam" id="PF03015"/>
    </source>
</evidence>
<dbReference type="GO" id="GO:0035336">
    <property type="term" value="P:long-chain fatty-acyl-CoA metabolic process"/>
    <property type="evidence" value="ECO:0007669"/>
    <property type="project" value="TreeGrafter"/>
</dbReference>
<dbReference type="Pfam" id="PF03015">
    <property type="entry name" value="Sterile"/>
    <property type="match status" value="1"/>
</dbReference>
<accession>A0A7R9Q9I9</accession>
<organism evidence="3">
    <name type="scientific">Medioppia subpectinata</name>
    <dbReference type="NCBI Taxonomy" id="1979941"/>
    <lineage>
        <taxon>Eukaryota</taxon>
        <taxon>Metazoa</taxon>
        <taxon>Ecdysozoa</taxon>
        <taxon>Arthropoda</taxon>
        <taxon>Chelicerata</taxon>
        <taxon>Arachnida</taxon>
        <taxon>Acari</taxon>
        <taxon>Acariformes</taxon>
        <taxon>Sarcoptiformes</taxon>
        <taxon>Oribatida</taxon>
        <taxon>Brachypylina</taxon>
        <taxon>Oppioidea</taxon>
        <taxon>Oppiidae</taxon>
        <taxon>Medioppia</taxon>
    </lineage>
</organism>
<gene>
    <name evidence="3" type="ORF">OSB1V03_LOCUS16935</name>
</gene>
<proteinExistence type="predicted"/>
<evidence type="ECO:0000256" key="1">
    <source>
        <dbReference type="SAM" id="Phobius"/>
    </source>
</evidence>
<keyword evidence="1" id="KW-1133">Transmembrane helix</keyword>